<feature type="compositionally biased region" description="Polar residues" evidence="1">
    <location>
        <begin position="216"/>
        <end position="240"/>
    </location>
</feature>
<proteinExistence type="predicted"/>
<dbReference type="Proteomes" id="UP000663874">
    <property type="component" value="Unassembled WGS sequence"/>
</dbReference>
<sequence length="715" mass="81552">MDNDTEASSPSSSHENSTTNSVNPNNKHEHSQHQHPTSFEQNSSSSINNTSNNPTQHPQHPQQLLSLQFPMMNDRPLSIINSPGFNKNQHPHPIPLLYQQTNNTPSTSSILISNSSTNNNAQQTCDSLQTPIDTTITINDNENNFTLVKKRKKKIKIDLTNSETLGSDISSTASTSTSSSSNSSSSISTNESTSSTNTDSLASAKQTTRTTSTTTNLKQVHSSQKSSEHVQQFQQIQSGKTTTKYTTQVHDFNLQINEVSEQARRFAQTRYAFPPYILKFQQVVNEKLIIKNLIEHFSSTHNFDLQFAGHRMKDHRELLLFVPNRETFLMLYENRNWPITINSMDYIKISPSHLPPQFSIMLRNVPLDIDINEFASLMKIDYPDIMNVHRISNKLKQPTSFLRLDIKNIVTIDELLKKKFIIVKNERFPVKEYIAPAKVLICSKCFQIGHFRGTCKSILEFCRLCGNSVPDLKLHKESCDKQLCCIRCKGHHDANDIRCPEVKAYRAALTKSLLTSTTSNMNNNYNNHQVHSSSHTNFRYNDQDFPLLNHNYMNSHSKNNDQVDLTKRIDELAIQSNKIEKNLNRLIELNNNFVVQQMNMQHLITNHDRIIQIQQLDLGFQKDLVNHFILPVWQVLIEFLPLLVQQQLINDTTSSCQSLTALCTKLGNDLTLWSQRATENENAKNKLSMELNLKNNQQVHQNYLSCSNAPPPPTN</sequence>
<accession>A0A818WQ78</accession>
<evidence type="ECO:0000256" key="1">
    <source>
        <dbReference type="SAM" id="MobiDB-lite"/>
    </source>
</evidence>
<evidence type="ECO:0000313" key="4">
    <source>
        <dbReference type="Proteomes" id="UP000663874"/>
    </source>
</evidence>
<dbReference type="Proteomes" id="UP000663889">
    <property type="component" value="Unassembled WGS sequence"/>
</dbReference>
<feature type="region of interest" description="Disordered" evidence="1">
    <location>
        <begin position="165"/>
        <end position="240"/>
    </location>
</feature>
<dbReference type="EMBL" id="CAJOBE010001269">
    <property type="protein sequence ID" value="CAF3728840.1"/>
    <property type="molecule type" value="Genomic_DNA"/>
</dbReference>
<reference evidence="3" key="1">
    <citation type="submission" date="2021-02" db="EMBL/GenBank/DDBJ databases">
        <authorList>
            <person name="Nowell W R."/>
        </authorList>
    </citation>
    <scope>NUCLEOTIDE SEQUENCE</scope>
</reference>
<evidence type="ECO:0000313" key="2">
    <source>
        <dbReference type="EMBL" id="CAF1393568.1"/>
    </source>
</evidence>
<feature type="compositionally biased region" description="Low complexity" evidence="1">
    <location>
        <begin position="42"/>
        <end position="60"/>
    </location>
</feature>
<organism evidence="3 4">
    <name type="scientific">Rotaria sordida</name>
    <dbReference type="NCBI Taxonomy" id="392033"/>
    <lineage>
        <taxon>Eukaryota</taxon>
        <taxon>Metazoa</taxon>
        <taxon>Spiralia</taxon>
        <taxon>Gnathifera</taxon>
        <taxon>Rotifera</taxon>
        <taxon>Eurotatoria</taxon>
        <taxon>Bdelloidea</taxon>
        <taxon>Philodinida</taxon>
        <taxon>Philodinidae</taxon>
        <taxon>Rotaria</taxon>
    </lineage>
</organism>
<dbReference type="AlphaFoldDB" id="A0A818WQ78"/>
<feature type="compositionally biased region" description="Low complexity" evidence="1">
    <location>
        <begin position="8"/>
        <end position="21"/>
    </location>
</feature>
<dbReference type="EMBL" id="CAJNOU010003493">
    <property type="protein sequence ID" value="CAF1393568.1"/>
    <property type="molecule type" value="Genomic_DNA"/>
</dbReference>
<protein>
    <submittedName>
        <fullName evidence="3">Uncharacterized protein</fullName>
    </submittedName>
</protein>
<gene>
    <name evidence="3" type="ORF">FNK824_LOCUS10962</name>
    <name evidence="2" type="ORF">SEV965_LOCUS31063</name>
</gene>
<comment type="caution">
    <text evidence="3">The sequence shown here is derived from an EMBL/GenBank/DDBJ whole genome shotgun (WGS) entry which is preliminary data.</text>
</comment>
<feature type="compositionally biased region" description="Low complexity" evidence="1">
    <location>
        <begin position="167"/>
        <end position="200"/>
    </location>
</feature>
<feature type="region of interest" description="Disordered" evidence="1">
    <location>
        <begin position="1"/>
        <end position="60"/>
    </location>
</feature>
<evidence type="ECO:0000313" key="3">
    <source>
        <dbReference type="EMBL" id="CAF3728840.1"/>
    </source>
</evidence>
<name>A0A818WQ78_9BILA</name>